<sequence>MPTGVQAKAQTPWKAYPSYSMDESPKPGDVEEKAPVPWKAHSSDSKDESREPANIEGRTLMPWMTHSSHSKDENPTPVEVGESAEIPSNAYSSSSKNEGTLSESKAQPAAQGVELSGRSPASSVSPLIVRMFAALTRSPNLLRPPTDQASDFITSQEGDVPALSRRKS</sequence>
<comment type="caution">
    <text evidence="2">The sequence shown here is derived from an EMBL/GenBank/DDBJ whole genome shotgun (WGS) entry which is preliminary data.</text>
</comment>
<dbReference type="Proteomes" id="UP001321473">
    <property type="component" value="Unassembled WGS sequence"/>
</dbReference>
<feature type="compositionally biased region" description="Basic and acidic residues" evidence="1">
    <location>
        <begin position="41"/>
        <end position="53"/>
    </location>
</feature>
<feature type="region of interest" description="Disordered" evidence="1">
    <location>
        <begin position="1"/>
        <end position="123"/>
    </location>
</feature>
<evidence type="ECO:0000313" key="2">
    <source>
        <dbReference type="EMBL" id="KAK8756928.1"/>
    </source>
</evidence>
<feature type="non-terminal residue" evidence="2">
    <location>
        <position position="168"/>
    </location>
</feature>
<dbReference type="EMBL" id="JARKHS020035766">
    <property type="protein sequence ID" value="KAK8756928.1"/>
    <property type="molecule type" value="Genomic_DNA"/>
</dbReference>
<name>A0AAQ4D388_AMBAM</name>
<feature type="compositionally biased region" description="Basic and acidic residues" evidence="1">
    <location>
        <begin position="23"/>
        <end position="34"/>
    </location>
</feature>
<feature type="region of interest" description="Disordered" evidence="1">
    <location>
        <begin position="136"/>
        <end position="168"/>
    </location>
</feature>
<evidence type="ECO:0000313" key="3">
    <source>
        <dbReference type="Proteomes" id="UP001321473"/>
    </source>
</evidence>
<proteinExistence type="predicted"/>
<accession>A0AAQ4D388</accession>
<feature type="compositionally biased region" description="Polar residues" evidence="1">
    <location>
        <begin position="147"/>
        <end position="157"/>
    </location>
</feature>
<reference evidence="2 3" key="1">
    <citation type="journal article" date="2023" name="Arcadia Sci">
        <title>De novo assembly of a long-read Amblyomma americanum tick genome.</title>
        <authorList>
            <person name="Chou S."/>
            <person name="Poskanzer K.E."/>
            <person name="Rollins M."/>
            <person name="Thuy-Boun P.S."/>
        </authorList>
    </citation>
    <scope>NUCLEOTIDE SEQUENCE [LARGE SCALE GENOMIC DNA]</scope>
    <source>
        <strain evidence="2">F_SG_1</strain>
        <tissue evidence="2">Salivary glands</tissue>
    </source>
</reference>
<protein>
    <submittedName>
        <fullName evidence="2">Uncharacterized protein</fullName>
    </submittedName>
</protein>
<gene>
    <name evidence="2" type="ORF">V5799_000359</name>
</gene>
<keyword evidence="3" id="KW-1185">Reference proteome</keyword>
<feature type="compositionally biased region" description="Polar residues" evidence="1">
    <location>
        <begin position="89"/>
        <end position="105"/>
    </location>
</feature>
<evidence type="ECO:0000256" key="1">
    <source>
        <dbReference type="SAM" id="MobiDB-lite"/>
    </source>
</evidence>
<organism evidence="2 3">
    <name type="scientific">Amblyomma americanum</name>
    <name type="common">Lone star tick</name>
    <dbReference type="NCBI Taxonomy" id="6943"/>
    <lineage>
        <taxon>Eukaryota</taxon>
        <taxon>Metazoa</taxon>
        <taxon>Ecdysozoa</taxon>
        <taxon>Arthropoda</taxon>
        <taxon>Chelicerata</taxon>
        <taxon>Arachnida</taxon>
        <taxon>Acari</taxon>
        <taxon>Parasitiformes</taxon>
        <taxon>Ixodida</taxon>
        <taxon>Ixodoidea</taxon>
        <taxon>Ixodidae</taxon>
        <taxon>Amblyomminae</taxon>
        <taxon>Amblyomma</taxon>
    </lineage>
</organism>
<dbReference type="AlphaFoldDB" id="A0AAQ4D388"/>